<dbReference type="Proteomes" id="UP000670092">
    <property type="component" value="Unassembled WGS sequence"/>
</dbReference>
<accession>A0A8H7YGC8</accession>
<proteinExistence type="predicted"/>
<reference evidence="1 2" key="1">
    <citation type="submission" date="2021-01" db="EMBL/GenBank/DDBJ databases">
        <title>Chromosome-level genome assembly of a human fungal pathogen reveals clustering of transcriptionally co-regulated genes.</title>
        <authorList>
            <person name="Voorhies M."/>
            <person name="Cohen S."/>
            <person name="Shea T.P."/>
            <person name="Petrus S."/>
            <person name="Munoz J.F."/>
            <person name="Poplawski S."/>
            <person name="Goldman W.E."/>
            <person name="Michael T."/>
            <person name="Cuomo C.A."/>
            <person name="Sil A."/>
            <person name="Beyhan S."/>
        </authorList>
    </citation>
    <scope>NUCLEOTIDE SEQUENCE [LARGE SCALE GENOMIC DNA]</scope>
    <source>
        <strain evidence="1 2">G184AR</strain>
    </source>
</reference>
<organism evidence="1 2">
    <name type="scientific">Ajellomyces capsulatus</name>
    <name type="common">Darling's disease fungus</name>
    <name type="synonym">Histoplasma capsulatum</name>
    <dbReference type="NCBI Taxonomy" id="5037"/>
    <lineage>
        <taxon>Eukaryota</taxon>
        <taxon>Fungi</taxon>
        <taxon>Dikarya</taxon>
        <taxon>Ascomycota</taxon>
        <taxon>Pezizomycotina</taxon>
        <taxon>Eurotiomycetes</taxon>
        <taxon>Eurotiomycetidae</taxon>
        <taxon>Onygenales</taxon>
        <taxon>Ajellomycetaceae</taxon>
        <taxon>Histoplasma</taxon>
    </lineage>
</organism>
<protein>
    <submittedName>
        <fullName evidence="1">Uncharacterized protein</fullName>
    </submittedName>
</protein>
<dbReference type="AlphaFoldDB" id="A0A8H7YGC8"/>
<dbReference type="EMBL" id="JAEVHI010000005">
    <property type="protein sequence ID" value="KAG5290751.1"/>
    <property type="molecule type" value="Genomic_DNA"/>
</dbReference>
<gene>
    <name evidence="1" type="ORF">I7I52_07869</name>
</gene>
<dbReference type="VEuPathDB" id="FungiDB:I7I52_07869"/>
<comment type="caution">
    <text evidence="1">The sequence shown here is derived from an EMBL/GenBank/DDBJ whole genome shotgun (WGS) entry which is preliminary data.</text>
</comment>
<sequence>MRTRLLSLRHRRGITNRMRPCTGCPLTVVFMHTWIKACSPKRFSTRNSKEMKITLFTMANLHHQ</sequence>
<evidence type="ECO:0000313" key="1">
    <source>
        <dbReference type="EMBL" id="KAG5290751.1"/>
    </source>
</evidence>
<evidence type="ECO:0000313" key="2">
    <source>
        <dbReference type="Proteomes" id="UP000670092"/>
    </source>
</evidence>
<name>A0A8H7YGC8_AJECA</name>